<sequence>MPCHAMRLYLASPCRAIPDAVCSVLFPAQYLRQDLVNVSIACPCPRPILPIITTTTTITTSTINTRNITIHHHHHSPTQLVRAQETRGGVPPSRAGPMMHRLSPSPSTPQPSVPSCPRHRYRWPSRRLFQVQDRGGPKQWERKGAEMRKMRP</sequence>
<protein>
    <submittedName>
        <fullName evidence="2">Uncharacterized protein</fullName>
    </submittedName>
</protein>
<name>A0A8H6NC67_9PEZI</name>
<comment type="caution">
    <text evidence="2">The sequence shown here is derived from an EMBL/GenBank/DDBJ whole genome shotgun (WGS) entry which is preliminary data.</text>
</comment>
<gene>
    <name evidence="2" type="ORF">CPLU01_09214</name>
</gene>
<reference evidence="2" key="1">
    <citation type="journal article" date="2020" name="Phytopathology">
        <title>Genome Sequence Resources of Colletotrichum truncatum, C. plurivorum, C. musicola, and C. sojae: Four Species Pathogenic to Soybean (Glycine max).</title>
        <authorList>
            <person name="Rogerio F."/>
            <person name="Boufleur T.R."/>
            <person name="Ciampi-Guillardi M."/>
            <person name="Sukno S.A."/>
            <person name="Thon M.R."/>
            <person name="Massola Junior N.S."/>
            <person name="Baroncelli R."/>
        </authorList>
    </citation>
    <scope>NUCLEOTIDE SEQUENCE</scope>
    <source>
        <strain evidence="2">LFN00145</strain>
    </source>
</reference>
<dbReference type="Proteomes" id="UP000654918">
    <property type="component" value="Unassembled WGS sequence"/>
</dbReference>
<dbReference type="EMBL" id="WIGO01000141">
    <property type="protein sequence ID" value="KAF6827251.1"/>
    <property type="molecule type" value="Genomic_DNA"/>
</dbReference>
<keyword evidence="3" id="KW-1185">Reference proteome</keyword>
<evidence type="ECO:0000313" key="3">
    <source>
        <dbReference type="Proteomes" id="UP000654918"/>
    </source>
</evidence>
<evidence type="ECO:0000313" key="2">
    <source>
        <dbReference type="EMBL" id="KAF6827251.1"/>
    </source>
</evidence>
<feature type="region of interest" description="Disordered" evidence="1">
    <location>
        <begin position="74"/>
        <end position="152"/>
    </location>
</feature>
<feature type="compositionally biased region" description="Basic and acidic residues" evidence="1">
    <location>
        <begin position="135"/>
        <end position="152"/>
    </location>
</feature>
<accession>A0A8H6NC67</accession>
<evidence type="ECO:0000256" key="1">
    <source>
        <dbReference type="SAM" id="MobiDB-lite"/>
    </source>
</evidence>
<dbReference type="AlphaFoldDB" id="A0A8H6NC67"/>
<organism evidence="2 3">
    <name type="scientific">Colletotrichum plurivorum</name>
    <dbReference type="NCBI Taxonomy" id="2175906"/>
    <lineage>
        <taxon>Eukaryota</taxon>
        <taxon>Fungi</taxon>
        <taxon>Dikarya</taxon>
        <taxon>Ascomycota</taxon>
        <taxon>Pezizomycotina</taxon>
        <taxon>Sordariomycetes</taxon>
        <taxon>Hypocreomycetidae</taxon>
        <taxon>Glomerellales</taxon>
        <taxon>Glomerellaceae</taxon>
        <taxon>Colletotrichum</taxon>
        <taxon>Colletotrichum orchidearum species complex</taxon>
    </lineage>
</organism>
<proteinExistence type="predicted"/>